<name>A0AA88RQN1_9ASTE</name>
<feature type="region of interest" description="Disordered" evidence="1">
    <location>
        <begin position="86"/>
        <end position="125"/>
    </location>
</feature>
<dbReference type="Pfam" id="PF07572">
    <property type="entry name" value="BCNT"/>
    <property type="match status" value="1"/>
</dbReference>
<dbReference type="EMBL" id="JAVXUO010000209">
    <property type="protein sequence ID" value="KAK2994338.1"/>
    <property type="molecule type" value="Genomic_DNA"/>
</dbReference>
<evidence type="ECO:0000313" key="3">
    <source>
        <dbReference type="EMBL" id="KAK2994338.1"/>
    </source>
</evidence>
<dbReference type="PROSITE" id="PS51279">
    <property type="entry name" value="BCNT_C"/>
    <property type="match status" value="1"/>
</dbReference>
<accession>A0AA88RQN1</accession>
<reference evidence="3" key="1">
    <citation type="submission" date="2022-12" db="EMBL/GenBank/DDBJ databases">
        <title>Draft genome assemblies for two species of Escallonia (Escalloniales).</title>
        <authorList>
            <person name="Chanderbali A."/>
            <person name="Dervinis C."/>
            <person name="Anghel I."/>
            <person name="Soltis D."/>
            <person name="Soltis P."/>
            <person name="Zapata F."/>
        </authorList>
    </citation>
    <scope>NUCLEOTIDE SEQUENCE</scope>
    <source>
        <strain evidence="3">UCBG92.1500</strain>
        <tissue evidence="3">Leaf</tissue>
    </source>
</reference>
<proteinExistence type="predicted"/>
<protein>
    <recommendedName>
        <fullName evidence="2">BCNT-C domain-containing protein</fullName>
    </recommendedName>
</protein>
<feature type="region of interest" description="Disordered" evidence="1">
    <location>
        <begin position="1"/>
        <end position="23"/>
    </location>
</feature>
<gene>
    <name evidence="3" type="ORF">RJ640_017850</name>
</gene>
<dbReference type="InterPro" id="IPR011421">
    <property type="entry name" value="BCNT-C"/>
</dbReference>
<dbReference type="PANTHER" id="PTHR48295:SF1">
    <property type="entry name" value="SWR1-COMPLEX PROTEIN 5"/>
    <property type="match status" value="1"/>
</dbReference>
<sequence length="140" mass="15812">MKKLVDADSREASGKAKVQEGPPAAVDAVLEQIRKKPKLSVLDKTKKDWGEFKEERLGRGAGCLQEEWEPRADYRKIERERDARLALQAKRKPDTSMTTSIKSPGVTGPVSGPNPRKPPPTRPELAGRCMKKWYQLKFKE</sequence>
<keyword evidence="4" id="KW-1185">Reference proteome</keyword>
<dbReference type="AlphaFoldDB" id="A0AA88RQN1"/>
<dbReference type="Proteomes" id="UP001187471">
    <property type="component" value="Unassembled WGS sequence"/>
</dbReference>
<feature type="compositionally biased region" description="Basic and acidic residues" evidence="1">
    <location>
        <begin position="1"/>
        <end position="18"/>
    </location>
</feature>
<comment type="caution">
    <text evidence="3">The sequence shown here is derived from an EMBL/GenBank/DDBJ whole genome shotgun (WGS) entry which is preliminary data.</text>
</comment>
<evidence type="ECO:0000313" key="4">
    <source>
        <dbReference type="Proteomes" id="UP001187471"/>
    </source>
</evidence>
<feature type="domain" description="BCNT-C" evidence="2">
    <location>
        <begin position="20"/>
        <end position="106"/>
    </location>
</feature>
<evidence type="ECO:0000259" key="2">
    <source>
        <dbReference type="PROSITE" id="PS51279"/>
    </source>
</evidence>
<organism evidence="3 4">
    <name type="scientific">Escallonia rubra</name>
    <dbReference type="NCBI Taxonomy" id="112253"/>
    <lineage>
        <taxon>Eukaryota</taxon>
        <taxon>Viridiplantae</taxon>
        <taxon>Streptophyta</taxon>
        <taxon>Embryophyta</taxon>
        <taxon>Tracheophyta</taxon>
        <taxon>Spermatophyta</taxon>
        <taxon>Magnoliopsida</taxon>
        <taxon>eudicotyledons</taxon>
        <taxon>Gunneridae</taxon>
        <taxon>Pentapetalae</taxon>
        <taxon>asterids</taxon>
        <taxon>campanulids</taxon>
        <taxon>Escalloniales</taxon>
        <taxon>Escalloniaceae</taxon>
        <taxon>Escallonia</taxon>
    </lineage>
</organism>
<dbReference type="PANTHER" id="PTHR48295">
    <property type="entry name" value="CRANIOFACIAL DEVELOPMENT PROTEIN 1"/>
    <property type="match status" value="1"/>
</dbReference>
<evidence type="ECO:0000256" key="1">
    <source>
        <dbReference type="SAM" id="MobiDB-lite"/>
    </source>
</evidence>
<dbReference type="InterPro" id="IPR027124">
    <property type="entry name" value="Swc5/CFDP1/2"/>
</dbReference>